<feature type="coiled-coil region" evidence="1">
    <location>
        <begin position="128"/>
        <end position="176"/>
    </location>
</feature>
<dbReference type="OrthoDB" id="6186108at2759"/>
<evidence type="ECO:0000256" key="1">
    <source>
        <dbReference type="SAM" id="Coils"/>
    </source>
</evidence>
<dbReference type="InterPro" id="IPR001073">
    <property type="entry name" value="C1q_dom"/>
</dbReference>
<keyword evidence="4" id="KW-1185">Reference proteome</keyword>
<dbReference type="SUPFAM" id="SSF49842">
    <property type="entry name" value="TNF-like"/>
    <property type="match status" value="1"/>
</dbReference>
<evidence type="ECO:0000313" key="3">
    <source>
        <dbReference type="EMBL" id="VDI40840.1"/>
    </source>
</evidence>
<organism evidence="3 4">
    <name type="scientific">Mytilus galloprovincialis</name>
    <name type="common">Mediterranean mussel</name>
    <dbReference type="NCBI Taxonomy" id="29158"/>
    <lineage>
        <taxon>Eukaryota</taxon>
        <taxon>Metazoa</taxon>
        <taxon>Spiralia</taxon>
        <taxon>Lophotrochozoa</taxon>
        <taxon>Mollusca</taxon>
        <taxon>Bivalvia</taxon>
        <taxon>Autobranchia</taxon>
        <taxon>Pteriomorphia</taxon>
        <taxon>Mytilida</taxon>
        <taxon>Mytiloidea</taxon>
        <taxon>Mytilidae</taxon>
        <taxon>Mytilinae</taxon>
        <taxon>Mytilus</taxon>
    </lineage>
</organism>
<dbReference type="AlphaFoldDB" id="A0A8B6EY10"/>
<keyword evidence="1" id="KW-0175">Coiled coil</keyword>
<comment type="caution">
    <text evidence="3">The sequence shown here is derived from an EMBL/GenBank/DDBJ whole genome shotgun (WGS) entry which is preliminary data.</text>
</comment>
<accession>A0A8B6EY10</accession>
<dbReference type="Proteomes" id="UP000596742">
    <property type="component" value="Unassembled WGS sequence"/>
</dbReference>
<protein>
    <recommendedName>
        <fullName evidence="2">C1q domain-containing protein</fullName>
    </recommendedName>
</protein>
<evidence type="ECO:0000313" key="4">
    <source>
        <dbReference type="Proteomes" id="UP000596742"/>
    </source>
</evidence>
<gene>
    <name evidence="3" type="ORF">MGAL_10B088330</name>
</gene>
<name>A0A8B6EY10_MYTGA</name>
<dbReference type="InterPro" id="IPR008983">
    <property type="entry name" value="Tumour_necrosis_fac-like_dom"/>
</dbReference>
<reference evidence="3" key="1">
    <citation type="submission" date="2018-11" db="EMBL/GenBank/DDBJ databases">
        <authorList>
            <person name="Alioto T."/>
            <person name="Alioto T."/>
        </authorList>
    </citation>
    <scope>NUCLEOTIDE SEQUENCE</scope>
</reference>
<proteinExistence type="predicted"/>
<dbReference type="Gene3D" id="2.60.120.40">
    <property type="match status" value="1"/>
</dbReference>
<evidence type="ECO:0000259" key="2">
    <source>
        <dbReference type="Pfam" id="PF00386"/>
    </source>
</evidence>
<dbReference type="EMBL" id="UYJE01005830">
    <property type="protein sequence ID" value="VDI40840.1"/>
    <property type="molecule type" value="Genomic_DNA"/>
</dbReference>
<dbReference type="Pfam" id="PF00386">
    <property type="entry name" value="C1q"/>
    <property type="match status" value="1"/>
</dbReference>
<feature type="domain" description="C1q" evidence="2">
    <location>
        <begin position="335"/>
        <end position="419"/>
    </location>
</feature>
<dbReference type="Gene3D" id="6.10.250.3110">
    <property type="match status" value="1"/>
</dbReference>
<sequence length="425" mass="48227">MPILMSNLGVTFIFRITLSINLDFKTFDYVEHIIRQLLRIKMFFVFILLFICCDGFLIDTTNPPGSGQYMTDKHYKFLMDFVIEERQARVHLEDVVTQLQNELVKTQTALGNKLHALNKENNTIAQYVKDLKNKTEVLDNRLLDVESENIQLKMELDSLRKSHSALEVQYHQIKQNYATFENKTHYFNIEIQSLKQLKSVADLQAVFRISNQTDHLEHELQNTNSQIVVLQSSDNARKQDFLALYNKTMVTEQSMNSQFQSSETINKARIQKVAADVSQNSIKVAKALGDITAYNQRTAVSLYPAAKEYSAGSTIMFTGIKTSNGLNSTRLADIQNKGYFTCDEDGQYLISVSITTHTASGYVILYKNGNVLGYMHLQHETNDELTTFVSLERLSTGDTVTAKAGGKIFIHGNNYSVFSALQLTT</sequence>